<gene>
    <name evidence="10" type="primary">ugpB</name>
    <name evidence="10" type="ORF">D4Q52_07765</name>
</gene>
<keyword evidence="7" id="KW-0574">Periplasm</keyword>
<dbReference type="InterPro" id="IPR006059">
    <property type="entry name" value="SBP"/>
</dbReference>
<organism evidence="10 11">
    <name type="scientific">Rhodopseudomonas palustris</name>
    <dbReference type="NCBI Taxonomy" id="1076"/>
    <lineage>
        <taxon>Bacteria</taxon>
        <taxon>Pseudomonadati</taxon>
        <taxon>Pseudomonadota</taxon>
        <taxon>Alphaproteobacteria</taxon>
        <taxon>Hyphomicrobiales</taxon>
        <taxon>Nitrobacteraceae</taxon>
        <taxon>Rhodopseudomonas</taxon>
    </lineage>
</organism>
<evidence type="ECO:0000256" key="1">
    <source>
        <dbReference type="ARBA" id="ARBA00004418"/>
    </source>
</evidence>
<dbReference type="SUPFAM" id="SSF53850">
    <property type="entry name" value="Periplasmic binding protein-like II"/>
    <property type="match status" value="1"/>
</dbReference>
<dbReference type="AlphaFoldDB" id="A0A418VIX4"/>
<dbReference type="EMBL" id="QYYD01000006">
    <property type="protein sequence ID" value="RJF76046.1"/>
    <property type="molecule type" value="Genomic_DNA"/>
</dbReference>
<evidence type="ECO:0000256" key="9">
    <source>
        <dbReference type="SAM" id="SignalP"/>
    </source>
</evidence>
<name>A0A418VIX4_RHOPL</name>
<sequence length="441" mass="47948">MMFRSLSLTALAASVAASLALALPAQAATEIQWWHAMTGGNNDVVVKLANDFNASQSDYKVVPTYKGGYADTMNAGIAAFRAGNAPHIMQVFEVGTATMMAATGAVKPVYKLMQETGEPFDANAYLPAITGYYSTSKGEMLSFPFNSSSMVMWVNLDALKKAEIAEIPKTWPEVFDAAKKLKAAGYATCGFSTAWVTWANLEQLSAWHNVPLASKANGLDGFDTKLEFNGPVQLKHLEKLVELQKDKTFDYSGRTNTGEGRFTSGECPLFLTSSGFFGNVKSQAKFNWTNAAMPYYPDVAGAPQNSIIGGASLWVMGGKTPAEYKGVAKFLAFLSDTDRQVAVHKASGYLPITKAAYEKAKADGFYKDQPYLETPIKELTNKPPTENSRGLRLGNMVQLRDVWAEEFEQALAGKKTAKEALDAAVTRGNTMLRQFEKTAVR</sequence>
<dbReference type="PANTHER" id="PTHR43649:SF31">
    <property type="entry name" value="SN-GLYCEROL-3-PHOSPHATE-BINDING PERIPLASMIC PROTEIN UGPB"/>
    <property type="match status" value="1"/>
</dbReference>
<dbReference type="OrthoDB" id="9762335at2"/>
<reference evidence="10 11" key="1">
    <citation type="submission" date="2018-09" db="EMBL/GenBank/DDBJ databases">
        <title>Draft genome sequence of Rhodopseudomonas palustris 2.1.18.</title>
        <authorList>
            <person name="Robertson S.L."/>
            <person name="Meyer T.E."/>
            <person name="Kyndt J.A."/>
        </authorList>
    </citation>
    <scope>NUCLEOTIDE SEQUENCE [LARGE SCALE GENOMIC DNA]</scope>
    <source>
        <strain evidence="10 11">2.1.18</strain>
    </source>
</reference>
<evidence type="ECO:0000256" key="4">
    <source>
        <dbReference type="ARBA" id="ARBA00017470"/>
    </source>
</evidence>
<keyword evidence="6 9" id="KW-0732">Signal</keyword>
<accession>A0A418VIX4</accession>
<dbReference type="InterPro" id="IPR050490">
    <property type="entry name" value="Bact_solute-bd_prot1"/>
</dbReference>
<evidence type="ECO:0000313" key="10">
    <source>
        <dbReference type="EMBL" id="RJF76046.1"/>
    </source>
</evidence>
<dbReference type="GO" id="GO:0042597">
    <property type="term" value="C:periplasmic space"/>
    <property type="evidence" value="ECO:0007669"/>
    <property type="project" value="UniProtKB-SubCell"/>
</dbReference>
<evidence type="ECO:0000256" key="8">
    <source>
        <dbReference type="ARBA" id="ARBA00034473"/>
    </source>
</evidence>
<evidence type="ECO:0000256" key="2">
    <source>
        <dbReference type="ARBA" id="ARBA00008520"/>
    </source>
</evidence>
<feature type="chain" id="PRO_5019186072" description="sn-glycerol-3-phosphate-binding periplasmic protein UgpB" evidence="9">
    <location>
        <begin position="28"/>
        <end position="441"/>
    </location>
</feature>
<protein>
    <recommendedName>
        <fullName evidence="4">sn-glycerol-3-phosphate-binding periplasmic protein UgpB</fullName>
    </recommendedName>
</protein>
<dbReference type="CDD" id="cd14748">
    <property type="entry name" value="PBP2_UgpB"/>
    <property type="match status" value="1"/>
</dbReference>
<evidence type="ECO:0000313" key="11">
    <source>
        <dbReference type="Proteomes" id="UP000285523"/>
    </source>
</evidence>
<dbReference type="NCBIfam" id="NF008211">
    <property type="entry name" value="PRK10974.1"/>
    <property type="match status" value="1"/>
</dbReference>
<evidence type="ECO:0000256" key="6">
    <source>
        <dbReference type="ARBA" id="ARBA00022729"/>
    </source>
</evidence>
<dbReference type="Pfam" id="PF13416">
    <property type="entry name" value="SBP_bac_8"/>
    <property type="match status" value="1"/>
</dbReference>
<comment type="function">
    <text evidence="8">Part of the ABC transporter complex UgpBAEC involved in sn-glycerol-3-phosphate (G3P) import. Binds G3P.</text>
</comment>
<evidence type="ECO:0000256" key="5">
    <source>
        <dbReference type="ARBA" id="ARBA00022448"/>
    </source>
</evidence>
<dbReference type="Proteomes" id="UP000285523">
    <property type="component" value="Unassembled WGS sequence"/>
</dbReference>
<comment type="subunit">
    <text evidence="3">The complex is composed of two ATP-binding proteins (UgpC), two transmembrane proteins (UgpA and UgpE) and a solute-binding protein (UgpB).</text>
</comment>
<comment type="subcellular location">
    <subcellularLocation>
        <location evidence="1">Periplasm</location>
    </subcellularLocation>
</comment>
<evidence type="ECO:0000256" key="3">
    <source>
        <dbReference type="ARBA" id="ARBA00011557"/>
    </source>
</evidence>
<evidence type="ECO:0000256" key="7">
    <source>
        <dbReference type="ARBA" id="ARBA00022764"/>
    </source>
</evidence>
<comment type="similarity">
    <text evidence="2">Belongs to the bacterial solute-binding protein 1 family.</text>
</comment>
<proteinExistence type="inferred from homology"/>
<keyword evidence="5" id="KW-0813">Transport</keyword>
<comment type="caution">
    <text evidence="10">The sequence shown here is derived from an EMBL/GenBank/DDBJ whole genome shotgun (WGS) entry which is preliminary data.</text>
</comment>
<dbReference type="PANTHER" id="PTHR43649">
    <property type="entry name" value="ARABINOSE-BINDING PROTEIN-RELATED"/>
    <property type="match status" value="1"/>
</dbReference>
<feature type="signal peptide" evidence="9">
    <location>
        <begin position="1"/>
        <end position="27"/>
    </location>
</feature>
<dbReference type="Gene3D" id="3.40.190.10">
    <property type="entry name" value="Periplasmic binding protein-like II"/>
    <property type="match status" value="2"/>
</dbReference>